<feature type="transmembrane region" description="Helical" evidence="1">
    <location>
        <begin position="118"/>
        <end position="142"/>
    </location>
</feature>
<keyword evidence="1" id="KW-1133">Transmembrane helix</keyword>
<dbReference type="KEGG" id="uli:ETAA1_42390"/>
<name>A0A517XXM4_9BACT</name>
<feature type="transmembrane region" description="Helical" evidence="1">
    <location>
        <begin position="154"/>
        <end position="180"/>
    </location>
</feature>
<reference evidence="2 3" key="1">
    <citation type="submission" date="2019-02" db="EMBL/GenBank/DDBJ databases">
        <title>Deep-cultivation of Planctomycetes and their phenomic and genomic characterization uncovers novel biology.</title>
        <authorList>
            <person name="Wiegand S."/>
            <person name="Jogler M."/>
            <person name="Boedeker C."/>
            <person name="Pinto D."/>
            <person name="Vollmers J."/>
            <person name="Rivas-Marin E."/>
            <person name="Kohn T."/>
            <person name="Peeters S.H."/>
            <person name="Heuer A."/>
            <person name="Rast P."/>
            <person name="Oberbeckmann S."/>
            <person name="Bunk B."/>
            <person name="Jeske O."/>
            <person name="Meyerdierks A."/>
            <person name="Storesund J.E."/>
            <person name="Kallscheuer N."/>
            <person name="Luecker S."/>
            <person name="Lage O.M."/>
            <person name="Pohl T."/>
            <person name="Merkel B.J."/>
            <person name="Hornburger P."/>
            <person name="Mueller R.-W."/>
            <person name="Bruemmer F."/>
            <person name="Labrenz M."/>
            <person name="Spormann A.M."/>
            <person name="Op den Camp H."/>
            <person name="Overmann J."/>
            <person name="Amann R."/>
            <person name="Jetten M.S.M."/>
            <person name="Mascher T."/>
            <person name="Medema M.H."/>
            <person name="Devos D.P."/>
            <person name="Kaster A.-K."/>
            <person name="Ovreas L."/>
            <person name="Rohde M."/>
            <person name="Galperin M.Y."/>
            <person name="Jogler C."/>
        </authorList>
    </citation>
    <scope>NUCLEOTIDE SEQUENCE [LARGE SCALE GENOMIC DNA]</scope>
    <source>
        <strain evidence="2 3">ETA_A1</strain>
    </source>
</reference>
<protein>
    <submittedName>
        <fullName evidence="2">Uncharacterized protein</fullName>
    </submittedName>
</protein>
<evidence type="ECO:0000313" key="3">
    <source>
        <dbReference type="Proteomes" id="UP000319576"/>
    </source>
</evidence>
<proteinExistence type="predicted"/>
<dbReference type="AlphaFoldDB" id="A0A517XXM4"/>
<dbReference type="EMBL" id="CP036273">
    <property type="protein sequence ID" value="QDU22262.1"/>
    <property type="molecule type" value="Genomic_DNA"/>
</dbReference>
<dbReference type="RefSeq" id="WP_145241855.1">
    <property type="nucleotide sequence ID" value="NZ_CP036273.1"/>
</dbReference>
<feature type="transmembrane region" description="Helical" evidence="1">
    <location>
        <begin position="6"/>
        <end position="28"/>
    </location>
</feature>
<keyword evidence="3" id="KW-1185">Reference proteome</keyword>
<evidence type="ECO:0000313" key="2">
    <source>
        <dbReference type="EMBL" id="QDU22262.1"/>
    </source>
</evidence>
<keyword evidence="1" id="KW-0812">Transmembrane</keyword>
<keyword evidence="1" id="KW-0472">Membrane</keyword>
<accession>A0A517XXM4</accession>
<sequence>MAIIVGLVVLACCVVLFWLALRIGAAILRTAVRLTNACLGGRDLEENDYRHRASAYEAIPRPKSLGGIRIPVPGVGYAILVNIASAAVGCACSWAALAVGGVALGLAVPEPTASLDPAAATALLGVLAVAQLANVFGAVVVLKFALPTTIVRAVVVVIWQFVLCVVPVVLLGAAMVMLGATSGPVSVPTLPGQGGWVR</sequence>
<organism evidence="2 3">
    <name type="scientific">Urbifossiella limnaea</name>
    <dbReference type="NCBI Taxonomy" id="2528023"/>
    <lineage>
        <taxon>Bacteria</taxon>
        <taxon>Pseudomonadati</taxon>
        <taxon>Planctomycetota</taxon>
        <taxon>Planctomycetia</taxon>
        <taxon>Gemmatales</taxon>
        <taxon>Gemmataceae</taxon>
        <taxon>Urbifossiella</taxon>
    </lineage>
</organism>
<evidence type="ECO:0000256" key="1">
    <source>
        <dbReference type="SAM" id="Phobius"/>
    </source>
</evidence>
<dbReference type="Proteomes" id="UP000319576">
    <property type="component" value="Chromosome"/>
</dbReference>
<feature type="transmembrane region" description="Helical" evidence="1">
    <location>
        <begin position="79"/>
        <end position="106"/>
    </location>
</feature>
<gene>
    <name evidence="2" type="ORF">ETAA1_42390</name>
</gene>